<comment type="similarity">
    <text evidence="5">Belongs to the ABC-2 integral membrane protein family.</text>
</comment>
<gene>
    <name evidence="7" type="ORF">BMR96_04735</name>
</gene>
<keyword evidence="3 5" id="KW-1133">Transmembrane helix</keyword>
<feature type="domain" description="ABC transmembrane type-2" evidence="6">
    <location>
        <begin position="17"/>
        <end position="282"/>
    </location>
</feature>
<dbReference type="InterPro" id="IPR047817">
    <property type="entry name" value="ABC2_TM_bact-type"/>
</dbReference>
<proteinExistence type="inferred from homology"/>
<dbReference type="GO" id="GO:0140359">
    <property type="term" value="F:ABC-type transporter activity"/>
    <property type="evidence" value="ECO:0007669"/>
    <property type="project" value="InterPro"/>
</dbReference>
<organism evidence="7 8">
    <name type="scientific">Leuconostoc pseudomesenteroides</name>
    <dbReference type="NCBI Taxonomy" id="33968"/>
    <lineage>
        <taxon>Bacteria</taxon>
        <taxon>Bacillati</taxon>
        <taxon>Bacillota</taxon>
        <taxon>Bacilli</taxon>
        <taxon>Lactobacillales</taxon>
        <taxon>Lactobacillaceae</taxon>
        <taxon>Leuconostoc</taxon>
    </lineage>
</organism>
<dbReference type="PIRSF" id="PIRSF006648">
    <property type="entry name" value="DrrB"/>
    <property type="match status" value="1"/>
</dbReference>
<feature type="transmembrane region" description="Helical" evidence="5">
    <location>
        <begin position="57"/>
        <end position="76"/>
    </location>
</feature>
<evidence type="ECO:0000313" key="7">
    <source>
        <dbReference type="EMBL" id="ORI97890.1"/>
    </source>
</evidence>
<dbReference type="GO" id="GO:0043190">
    <property type="term" value="C:ATP-binding cassette (ABC) transporter complex"/>
    <property type="evidence" value="ECO:0007669"/>
    <property type="project" value="InterPro"/>
</dbReference>
<reference evidence="7 8" key="1">
    <citation type="journal article" date="2017" name="Front. Microbiol.">
        <title>Genomic Characterization of Dairy Associated Leuconostoc Species and Diversity of Leuconostocs in Undefined Mixed Mesophilic Starter Cultures.</title>
        <authorList>
            <person name="Frantzen C.A."/>
            <person name="Kot W."/>
            <person name="Pedersen T.B."/>
            <person name="Ardo Y.M."/>
            <person name="Broadbent J.R."/>
            <person name="Neve H."/>
            <person name="Hansen L.H."/>
            <person name="Dal Bello F."/>
            <person name="Ostlie H.M."/>
            <person name="Kleppen H.P."/>
            <person name="Vogensen F.K."/>
            <person name="Holo H."/>
        </authorList>
    </citation>
    <scope>NUCLEOTIDE SEQUENCE [LARGE SCALE GENOMIC DNA]</scope>
    <source>
        <strain evidence="7 8">LMGCF08</strain>
    </source>
</reference>
<sequence length="288" mass="31857">MLAMVKRNMMLYFRNRSGVIFSLLGALISFVLYLVFLKKGISSNWAGISHKNQLLDTWLISGTLAITGITTTLTALSQMVKDKEQHVLEDLSLTDAGPLSIHFGYLISATFIGFIMQLVMLVVMGLYFVVTDKISFQISQVVPTLGIMVLSAILATLVNAILASRFQTVDSFGKLATIIGTASGFLVGTYIPIGSLPTFAQTIMKMTPGSYIASLYRQVLMNDTIKDTFQQTNAIRYFNRLMGIQIKWSSLLSLVQTYSIVGALILITFLIVLIPSFITQKQRQNLLN</sequence>
<evidence type="ECO:0000256" key="5">
    <source>
        <dbReference type="RuleBase" id="RU361157"/>
    </source>
</evidence>
<evidence type="ECO:0000256" key="3">
    <source>
        <dbReference type="ARBA" id="ARBA00022989"/>
    </source>
</evidence>
<dbReference type="STRING" id="33968.BMS77_06670"/>
<protein>
    <recommendedName>
        <fullName evidence="5">Transport permease protein</fullName>
    </recommendedName>
</protein>
<dbReference type="InterPro" id="IPR000412">
    <property type="entry name" value="ABC_2_transport"/>
</dbReference>
<dbReference type="Pfam" id="PF01061">
    <property type="entry name" value="ABC2_membrane"/>
    <property type="match status" value="1"/>
</dbReference>
<accession>A0A1X0VDW7</accession>
<feature type="transmembrane region" description="Helical" evidence="5">
    <location>
        <begin position="20"/>
        <end position="37"/>
    </location>
</feature>
<dbReference type="PROSITE" id="PS51012">
    <property type="entry name" value="ABC_TM2"/>
    <property type="match status" value="1"/>
</dbReference>
<dbReference type="InterPro" id="IPR051784">
    <property type="entry name" value="Nod_factor_ABC_transporter"/>
</dbReference>
<feature type="transmembrane region" description="Helical" evidence="5">
    <location>
        <begin position="175"/>
        <end position="193"/>
    </location>
</feature>
<comment type="subcellular location">
    <subcellularLocation>
        <location evidence="5">Cell membrane</location>
        <topology evidence="5">Multi-pass membrane protein</topology>
    </subcellularLocation>
    <subcellularLocation>
        <location evidence="1">Membrane</location>
        <topology evidence="1">Multi-pass membrane protein</topology>
    </subcellularLocation>
</comment>
<evidence type="ECO:0000313" key="8">
    <source>
        <dbReference type="Proteomes" id="UP000192288"/>
    </source>
</evidence>
<dbReference type="EMBL" id="MPLS01000012">
    <property type="protein sequence ID" value="ORI97890.1"/>
    <property type="molecule type" value="Genomic_DNA"/>
</dbReference>
<feature type="transmembrane region" description="Helical" evidence="5">
    <location>
        <begin position="141"/>
        <end position="163"/>
    </location>
</feature>
<keyword evidence="4 5" id="KW-0472">Membrane</keyword>
<dbReference type="RefSeq" id="WP_004914081.1">
    <property type="nucleotide sequence ID" value="NZ_MPLS01000012.1"/>
</dbReference>
<keyword evidence="5" id="KW-0813">Transport</keyword>
<evidence type="ECO:0000259" key="6">
    <source>
        <dbReference type="PROSITE" id="PS51012"/>
    </source>
</evidence>
<feature type="transmembrane region" description="Helical" evidence="5">
    <location>
        <begin position="103"/>
        <end position="129"/>
    </location>
</feature>
<name>A0A1X0VDW7_LEUPS</name>
<evidence type="ECO:0000256" key="2">
    <source>
        <dbReference type="ARBA" id="ARBA00022692"/>
    </source>
</evidence>
<dbReference type="eggNOG" id="COG0842">
    <property type="taxonomic scope" value="Bacteria"/>
</dbReference>
<keyword evidence="5" id="KW-1003">Cell membrane</keyword>
<dbReference type="InterPro" id="IPR013525">
    <property type="entry name" value="ABC2_TM"/>
</dbReference>
<dbReference type="Proteomes" id="UP000192288">
    <property type="component" value="Unassembled WGS sequence"/>
</dbReference>
<dbReference type="PANTHER" id="PTHR43229">
    <property type="entry name" value="NODULATION PROTEIN J"/>
    <property type="match status" value="1"/>
</dbReference>
<dbReference type="PANTHER" id="PTHR43229:SF2">
    <property type="entry name" value="NODULATION PROTEIN J"/>
    <property type="match status" value="1"/>
</dbReference>
<evidence type="ECO:0000256" key="4">
    <source>
        <dbReference type="ARBA" id="ARBA00023136"/>
    </source>
</evidence>
<comment type="caution">
    <text evidence="7">The sequence shown here is derived from an EMBL/GenBank/DDBJ whole genome shotgun (WGS) entry which is preliminary data.</text>
</comment>
<evidence type="ECO:0000256" key="1">
    <source>
        <dbReference type="ARBA" id="ARBA00004141"/>
    </source>
</evidence>
<keyword evidence="2 5" id="KW-0812">Transmembrane</keyword>
<dbReference type="AlphaFoldDB" id="A0A1X0VDW7"/>
<feature type="transmembrane region" description="Helical" evidence="5">
    <location>
        <begin position="258"/>
        <end position="278"/>
    </location>
</feature>